<dbReference type="OMA" id="YPAFKVN"/>
<evidence type="ECO:0000256" key="2">
    <source>
        <dbReference type="ARBA" id="ARBA00022801"/>
    </source>
</evidence>
<dbReference type="InterPro" id="IPR000868">
    <property type="entry name" value="Isochorismatase-like_dom"/>
</dbReference>
<feature type="chain" id="PRO_5040118928" description="Isochorismatase-like domain-containing protein" evidence="3">
    <location>
        <begin position="19"/>
        <end position="253"/>
    </location>
</feature>
<dbReference type="Gene3D" id="3.40.50.850">
    <property type="entry name" value="Isochorismatase-like"/>
    <property type="match status" value="1"/>
</dbReference>
<dbReference type="GO" id="GO:0016787">
    <property type="term" value="F:hydrolase activity"/>
    <property type="evidence" value="ECO:0007669"/>
    <property type="project" value="UniProtKB-KW"/>
</dbReference>
<evidence type="ECO:0000313" key="5">
    <source>
        <dbReference type="EMBL" id="UJO24823.1"/>
    </source>
</evidence>
<keyword evidence="3" id="KW-0732">Signal</keyword>
<dbReference type="KEGG" id="ffu:CLAFUR5_13541"/>
<dbReference type="SUPFAM" id="SSF52499">
    <property type="entry name" value="Isochorismatase-like hydrolases"/>
    <property type="match status" value="1"/>
</dbReference>
<gene>
    <name evidence="5" type="ORF">CLAFUR5_13541</name>
</gene>
<evidence type="ECO:0000313" key="6">
    <source>
        <dbReference type="Proteomes" id="UP000756132"/>
    </source>
</evidence>
<dbReference type="AlphaFoldDB" id="A0A9Q8PLV8"/>
<dbReference type="EMBL" id="CP090174">
    <property type="protein sequence ID" value="UJO24823.1"/>
    <property type="molecule type" value="Genomic_DNA"/>
</dbReference>
<dbReference type="RefSeq" id="XP_047769189.1">
    <property type="nucleotide sequence ID" value="XM_047912689.1"/>
</dbReference>
<feature type="signal peptide" evidence="3">
    <location>
        <begin position="1"/>
        <end position="18"/>
    </location>
</feature>
<dbReference type="PANTHER" id="PTHR43540">
    <property type="entry name" value="PEROXYUREIDOACRYLATE/UREIDOACRYLATE AMIDOHYDROLASE-RELATED"/>
    <property type="match status" value="1"/>
</dbReference>
<dbReference type="GeneID" id="71993419"/>
<evidence type="ECO:0000256" key="3">
    <source>
        <dbReference type="SAM" id="SignalP"/>
    </source>
</evidence>
<evidence type="ECO:0000259" key="4">
    <source>
        <dbReference type="Pfam" id="PF00857"/>
    </source>
</evidence>
<reference evidence="5" key="1">
    <citation type="submission" date="2021-12" db="EMBL/GenBank/DDBJ databases">
        <authorList>
            <person name="Zaccaron A."/>
            <person name="Stergiopoulos I."/>
        </authorList>
    </citation>
    <scope>NUCLEOTIDE SEQUENCE</scope>
    <source>
        <strain evidence="5">Race5_Kim</strain>
    </source>
</reference>
<protein>
    <recommendedName>
        <fullName evidence="4">Isochorismatase-like domain-containing protein</fullName>
    </recommendedName>
</protein>
<keyword evidence="6" id="KW-1185">Reference proteome</keyword>
<reference evidence="5" key="2">
    <citation type="journal article" date="2022" name="Microb. Genom.">
        <title>A chromosome-scale genome assembly of the tomato pathogen Cladosporium fulvum reveals a compartmentalized genome architecture and the presence of a dispensable chromosome.</title>
        <authorList>
            <person name="Zaccaron A.Z."/>
            <person name="Chen L.H."/>
            <person name="Samaras A."/>
            <person name="Stergiopoulos I."/>
        </authorList>
    </citation>
    <scope>NUCLEOTIDE SEQUENCE</scope>
    <source>
        <strain evidence="5">Race5_Kim</strain>
    </source>
</reference>
<dbReference type="InterPro" id="IPR036380">
    <property type="entry name" value="Isochorismatase-like_sf"/>
</dbReference>
<proteinExistence type="inferred from homology"/>
<dbReference type="InterPro" id="IPR050272">
    <property type="entry name" value="Isochorismatase-like_hydrls"/>
</dbReference>
<accession>A0A9Q8PLV8</accession>
<evidence type="ECO:0000256" key="1">
    <source>
        <dbReference type="ARBA" id="ARBA00006336"/>
    </source>
</evidence>
<feature type="domain" description="Isochorismatase-like" evidence="4">
    <location>
        <begin position="52"/>
        <end position="218"/>
    </location>
</feature>
<dbReference type="Proteomes" id="UP000756132">
    <property type="component" value="Chromosome 12"/>
</dbReference>
<dbReference type="PANTHER" id="PTHR43540:SF1">
    <property type="entry name" value="ISOCHORISMATASE HYDROLASE"/>
    <property type="match status" value="1"/>
</dbReference>
<sequence>MRFTNAVLLAAANNLALAQNSSTTPGYHAAPHYVASTIPASNTDLTFGHNYAVLNLDLINALVGSVASSPNGQRFISNTAKWIDFIDAQHPKPLSIFTRIYYSTARKPELGPQCAKVPFAKAGGTLGTKEDPNTEIYPAFKVNDAAGDVVLQKTRYYAGFGNQLEEILSSNKIDTVVLSGIRTSGVILSTVYQLFNLNYNVYVIANNTIETPPDADSAINTAILEGVIPKLPANVITIEQAMAAVRKSPVESC</sequence>
<dbReference type="OrthoDB" id="1739143at2759"/>
<dbReference type="Pfam" id="PF00857">
    <property type="entry name" value="Isochorismatase"/>
    <property type="match status" value="1"/>
</dbReference>
<comment type="similarity">
    <text evidence="1">Belongs to the isochorismatase family.</text>
</comment>
<organism evidence="5 6">
    <name type="scientific">Passalora fulva</name>
    <name type="common">Tomato leaf mold</name>
    <name type="synonym">Cladosporium fulvum</name>
    <dbReference type="NCBI Taxonomy" id="5499"/>
    <lineage>
        <taxon>Eukaryota</taxon>
        <taxon>Fungi</taxon>
        <taxon>Dikarya</taxon>
        <taxon>Ascomycota</taxon>
        <taxon>Pezizomycotina</taxon>
        <taxon>Dothideomycetes</taxon>
        <taxon>Dothideomycetidae</taxon>
        <taxon>Mycosphaerellales</taxon>
        <taxon>Mycosphaerellaceae</taxon>
        <taxon>Fulvia</taxon>
    </lineage>
</organism>
<dbReference type="CDD" id="cd00431">
    <property type="entry name" value="cysteine_hydrolases"/>
    <property type="match status" value="1"/>
</dbReference>
<keyword evidence="2" id="KW-0378">Hydrolase</keyword>
<name>A0A9Q8PLV8_PASFU</name>